<evidence type="ECO:0000259" key="3">
    <source>
        <dbReference type="PROSITE" id="PS50118"/>
    </source>
</evidence>
<evidence type="ECO:0000313" key="4">
    <source>
        <dbReference type="EMBL" id="PVI07083.1"/>
    </source>
</evidence>
<gene>
    <name evidence="4" type="ORF">DM02DRAFT_649027</name>
</gene>
<keyword evidence="5" id="KW-1185">Reference proteome</keyword>
<dbReference type="Gene3D" id="1.10.30.10">
    <property type="entry name" value="High mobility group box domain"/>
    <property type="match status" value="1"/>
</dbReference>
<name>A0A2V1E986_9PLEO</name>
<keyword evidence="2" id="KW-0539">Nucleus</keyword>
<dbReference type="AlphaFoldDB" id="A0A2V1E986"/>
<dbReference type="InterPro" id="IPR009071">
    <property type="entry name" value="HMG_box_dom"/>
</dbReference>
<dbReference type="OrthoDB" id="1919336at2759"/>
<dbReference type="PANTHER" id="PTHR48112:SF22">
    <property type="entry name" value="MITOCHONDRIAL TRANSCRIPTION FACTOR A, ISOFORM B"/>
    <property type="match status" value="1"/>
</dbReference>
<organism evidence="4 5">
    <name type="scientific">Periconia macrospinosa</name>
    <dbReference type="NCBI Taxonomy" id="97972"/>
    <lineage>
        <taxon>Eukaryota</taxon>
        <taxon>Fungi</taxon>
        <taxon>Dikarya</taxon>
        <taxon>Ascomycota</taxon>
        <taxon>Pezizomycotina</taxon>
        <taxon>Dothideomycetes</taxon>
        <taxon>Pleosporomycetidae</taxon>
        <taxon>Pleosporales</taxon>
        <taxon>Massarineae</taxon>
        <taxon>Periconiaceae</taxon>
        <taxon>Periconia</taxon>
    </lineage>
</organism>
<dbReference type="SUPFAM" id="SSF47095">
    <property type="entry name" value="HMG-box"/>
    <property type="match status" value="1"/>
</dbReference>
<evidence type="ECO:0000313" key="5">
    <source>
        <dbReference type="Proteomes" id="UP000244855"/>
    </source>
</evidence>
<feature type="domain" description="HMG box" evidence="3">
    <location>
        <begin position="30"/>
        <end position="96"/>
    </location>
</feature>
<feature type="DNA-binding region" description="HMG box" evidence="2">
    <location>
        <begin position="30"/>
        <end position="96"/>
    </location>
</feature>
<dbReference type="InterPro" id="IPR050342">
    <property type="entry name" value="HMGB"/>
</dbReference>
<dbReference type="EMBL" id="KZ805305">
    <property type="protein sequence ID" value="PVI07083.1"/>
    <property type="molecule type" value="Genomic_DNA"/>
</dbReference>
<dbReference type="PANTHER" id="PTHR48112">
    <property type="entry name" value="HIGH MOBILITY GROUP PROTEIN DSP1"/>
    <property type="match status" value="1"/>
</dbReference>
<reference evidence="4 5" key="1">
    <citation type="journal article" date="2018" name="Sci. Rep.">
        <title>Comparative genomics provides insights into the lifestyle and reveals functional heterogeneity of dark septate endophytic fungi.</title>
        <authorList>
            <person name="Knapp D.G."/>
            <person name="Nemeth J.B."/>
            <person name="Barry K."/>
            <person name="Hainaut M."/>
            <person name="Henrissat B."/>
            <person name="Johnson J."/>
            <person name="Kuo A."/>
            <person name="Lim J.H.P."/>
            <person name="Lipzen A."/>
            <person name="Nolan M."/>
            <person name="Ohm R.A."/>
            <person name="Tamas L."/>
            <person name="Grigoriev I.V."/>
            <person name="Spatafora J.W."/>
            <person name="Nagy L.G."/>
            <person name="Kovacs G.M."/>
        </authorList>
    </citation>
    <scope>NUCLEOTIDE SEQUENCE [LARGE SCALE GENOMIC DNA]</scope>
    <source>
        <strain evidence="4 5">DSE2036</strain>
    </source>
</reference>
<dbReference type="Proteomes" id="UP000244855">
    <property type="component" value="Unassembled WGS sequence"/>
</dbReference>
<dbReference type="GO" id="GO:0003677">
    <property type="term" value="F:DNA binding"/>
    <property type="evidence" value="ECO:0007669"/>
    <property type="project" value="UniProtKB-UniRule"/>
</dbReference>
<accession>A0A2V1E986</accession>
<dbReference type="SMART" id="SM00398">
    <property type="entry name" value="HMG"/>
    <property type="match status" value="1"/>
</dbReference>
<keyword evidence="1 2" id="KW-0238">DNA-binding</keyword>
<evidence type="ECO:0000256" key="1">
    <source>
        <dbReference type="ARBA" id="ARBA00023125"/>
    </source>
</evidence>
<dbReference type="GO" id="GO:0005634">
    <property type="term" value="C:nucleus"/>
    <property type="evidence" value="ECO:0007669"/>
    <property type="project" value="UniProtKB-UniRule"/>
</dbReference>
<protein>
    <recommendedName>
        <fullName evidence="3">HMG box domain-containing protein</fullName>
    </recommendedName>
</protein>
<sequence length="110" mass="12715">MARTYLRRKLGGKKGVRITRWVKLEDDRELKRPLNAFLRFSVDRRATNDFKKIPVGVSGKLVAEEWKALSASEKKKYEDEAAAERVEYERKFEQIYGHPAGSRSRSPSAT</sequence>
<dbReference type="PROSITE" id="PS50118">
    <property type="entry name" value="HMG_BOX_2"/>
    <property type="match status" value="1"/>
</dbReference>
<dbReference type="InterPro" id="IPR036910">
    <property type="entry name" value="HMG_box_dom_sf"/>
</dbReference>
<evidence type="ECO:0000256" key="2">
    <source>
        <dbReference type="PROSITE-ProRule" id="PRU00267"/>
    </source>
</evidence>
<dbReference type="CDD" id="cd00084">
    <property type="entry name" value="HMG-box_SF"/>
    <property type="match status" value="1"/>
</dbReference>
<proteinExistence type="predicted"/>
<dbReference type="STRING" id="97972.A0A2V1E986"/>
<dbReference type="Pfam" id="PF00505">
    <property type="entry name" value="HMG_box"/>
    <property type="match status" value="1"/>
</dbReference>